<dbReference type="InterPro" id="IPR015422">
    <property type="entry name" value="PyrdxlP-dep_Trfase_small"/>
</dbReference>
<protein>
    <submittedName>
        <fullName evidence="7">Unannotated protein</fullName>
    </submittedName>
</protein>
<dbReference type="AlphaFoldDB" id="A0A6J6U0A6"/>
<accession>A0A6J6U0A6</accession>
<comment type="similarity">
    <text evidence="2">Belongs to the class-I pyridoxal-phosphate-dependent aminotransferase family.</text>
</comment>
<dbReference type="InterPro" id="IPR015421">
    <property type="entry name" value="PyrdxlP-dep_Trfase_major"/>
</dbReference>
<dbReference type="CDD" id="cd00609">
    <property type="entry name" value="AAT_like"/>
    <property type="match status" value="1"/>
</dbReference>
<evidence type="ECO:0000259" key="6">
    <source>
        <dbReference type="Pfam" id="PF00155"/>
    </source>
</evidence>
<keyword evidence="5" id="KW-0663">Pyridoxal phosphate</keyword>
<evidence type="ECO:0000256" key="4">
    <source>
        <dbReference type="ARBA" id="ARBA00022679"/>
    </source>
</evidence>
<dbReference type="SUPFAM" id="SSF53383">
    <property type="entry name" value="PLP-dependent transferases"/>
    <property type="match status" value="1"/>
</dbReference>
<dbReference type="GO" id="GO:0008483">
    <property type="term" value="F:transaminase activity"/>
    <property type="evidence" value="ECO:0007669"/>
    <property type="project" value="UniProtKB-KW"/>
</dbReference>
<dbReference type="InterPro" id="IPR050596">
    <property type="entry name" value="AspAT/PAT-like"/>
</dbReference>
<dbReference type="PANTHER" id="PTHR46383:SF1">
    <property type="entry name" value="ASPARTATE AMINOTRANSFERASE"/>
    <property type="match status" value="1"/>
</dbReference>
<evidence type="ECO:0000313" key="7">
    <source>
        <dbReference type="EMBL" id="CAB4752708.1"/>
    </source>
</evidence>
<dbReference type="GO" id="GO:0006520">
    <property type="term" value="P:amino acid metabolic process"/>
    <property type="evidence" value="ECO:0007669"/>
    <property type="project" value="InterPro"/>
</dbReference>
<keyword evidence="4" id="KW-0808">Transferase</keyword>
<dbReference type="EMBL" id="CAEZZK010000026">
    <property type="protein sequence ID" value="CAB4752708.1"/>
    <property type="molecule type" value="Genomic_DNA"/>
</dbReference>
<evidence type="ECO:0000256" key="1">
    <source>
        <dbReference type="ARBA" id="ARBA00001933"/>
    </source>
</evidence>
<sequence length="398" mass="43624">MKLADRLNRLGTETAFAVAATAADWVSKGNEVFPFHLGDLNLSTPENISAAMQRAVVEGKTGYCPNAGIAPLRAALAESLGLQRNVTFLPENVAVQPGGKPVIGKFLRSVMNPGDEVLYPNPGFPIYESQIEFNDGVAVPYRYLDTENGFQIDLDYLASKINSKTKALILNDQQNPLAAEMTDAERQALADLAIKHNLWVLSDEAYFDIRYAGESKSIVSLPGMLERTVILYTFSKKFAMTGWRLGAAIGPRDLVDRISKLNTNEESCTAQFVQWAGVEAITGDQSGANELVRVLKTRRDATIAGIQTVTGMRVHTPNSAFYVFPEVTQTMARTGHDDVAKFATDALHNSGMSFCTRKHFGRPADNEKGNYIRLAYSGINNPQIDKGLARLAEWVNSK</sequence>
<feature type="domain" description="Aminotransferase class I/classII large" evidence="6">
    <location>
        <begin position="38"/>
        <end position="390"/>
    </location>
</feature>
<evidence type="ECO:0000256" key="2">
    <source>
        <dbReference type="ARBA" id="ARBA00007441"/>
    </source>
</evidence>
<name>A0A6J6U0A6_9ZZZZ</name>
<organism evidence="7">
    <name type="scientific">freshwater metagenome</name>
    <dbReference type="NCBI Taxonomy" id="449393"/>
    <lineage>
        <taxon>unclassified sequences</taxon>
        <taxon>metagenomes</taxon>
        <taxon>ecological metagenomes</taxon>
    </lineage>
</organism>
<keyword evidence="3" id="KW-0032">Aminotransferase</keyword>
<evidence type="ECO:0000256" key="5">
    <source>
        <dbReference type="ARBA" id="ARBA00022898"/>
    </source>
</evidence>
<comment type="cofactor">
    <cofactor evidence="1">
        <name>pyridoxal 5'-phosphate</name>
        <dbReference type="ChEBI" id="CHEBI:597326"/>
    </cofactor>
</comment>
<dbReference type="PANTHER" id="PTHR46383">
    <property type="entry name" value="ASPARTATE AMINOTRANSFERASE"/>
    <property type="match status" value="1"/>
</dbReference>
<dbReference type="InterPro" id="IPR015424">
    <property type="entry name" value="PyrdxlP-dep_Trfase"/>
</dbReference>
<proteinExistence type="inferred from homology"/>
<reference evidence="7" key="1">
    <citation type="submission" date="2020-05" db="EMBL/GenBank/DDBJ databases">
        <authorList>
            <person name="Chiriac C."/>
            <person name="Salcher M."/>
            <person name="Ghai R."/>
            <person name="Kavagutti S V."/>
        </authorList>
    </citation>
    <scope>NUCLEOTIDE SEQUENCE</scope>
</reference>
<dbReference type="GO" id="GO:0030170">
    <property type="term" value="F:pyridoxal phosphate binding"/>
    <property type="evidence" value="ECO:0007669"/>
    <property type="project" value="InterPro"/>
</dbReference>
<gene>
    <name evidence="7" type="ORF">UFOPK2855_00239</name>
</gene>
<dbReference type="Pfam" id="PF00155">
    <property type="entry name" value="Aminotran_1_2"/>
    <property type="match status" value="1"/>
</dbReference>
<dbReference type="Gene3D" id="3.40.640.10">
    <property type="entry name" value="Type I PLP-dependent aspartate aminotransferase-like (Major domain)"/>
    <property type="match status" value="1"/>
</dbReference>
<dbReference type="Gene3D" id="3.90.1150.10">
    <property type="entry name" value="Aspartate Aminotransferase, domain 1"/>
    <property type="match status" value="1"/>
</dbReference>
<dbReference type="InterPro" id="IPR004839">
    <property type="entry name" value="Aminotransferase_I/II_large"/>
</dbReference>
<evidence type="ECO:0000256" key="3">
    <source>
        <dbReference type="ARBA" id="ARBA00022576"/>
    </source>
</evidence>